<dbReference type="InterPro" id="IPR036881">
    <property type="entry name" value="Glyco_hydro_3_C_sf"/>
</dbReference>
<dbReference type="AlphaFoldDB" id="A0A0F0LPI0"/>
<sequence>MTRLPYQNDSLPIEDRVADLLSRLTVEEKAGQLTQYFYTGDGEPIPEDFDIESLPPEYRVHVELPARIEAAIRSGRAGSLLFLRDPKLSNRLQTYAVEESRLGIPLLFGFDVVHGWRTAFPVPIAMAATWSADIVEAAQTVAAREARAAGVHWTFAPMIDVARDARWGRIIEGAGEDPVLGAAMAAAQVRGFQGDLGVDRLIAGPKHFLGYGAARGGRDYDDAEVSDNELWNVYLPPFRAAIDAGAGNIMSAYMDLNGVPAAANRNLLTRMLREQLGFEGFVVSDANAIRSLEVQHFAADQTDAAARALNAGLDMEMCMFDPAFDNLPAAVTDGRVDEATLDEAVRRVLTAKFRLGLFENPYADATATATVLGATEHRTLSRAAAEQAIVLLKNENAALPIHRDTVGRIGVVGVLADSRRDLLGPWIFDHDTTETITVLEGLRTALGTTDVSYEAGVGIPERVHPSPFDVTDASIERTPEDHDDDAALQRAVALAEASDVTVVVVGQRQNQIGEKASTSTLDLPGRQLEQLQRIHATGTKVILVVVSGRALDLRWADEHVPAIVQAWYPGSRAGEAVASVLLGDVSPAGRLPFTWPRHVGQVPLIYAHNRTFLPDEQDARYIEETNAPLYPFGYGLSYSAFEYDNLTVEPATIAPGASAVVSVDVTNVGDRDADEVVQLYIHQRYGSASRPVRELKGFRRMFVEAGETHRVEFSLTPAELRYWNAGTSSYVQDATTFDVGIGGDSTVPLDGSLSVTP</sequence>
<evidence type="ECO:0000313" key="12">
    <source>
        <dbReference type="Proteomes" id="UP000033740"/>
    </source>
</evidence>
<evidence type="ECO:0000256" key="6">
    <source>
        <dbReference type="ARBA" id="ARBA00023295"/>
    </source>
</evidence>
<dbReference type="Gene3D" id="3.40.50.1700">
    <property type="entry name" value="Glycoside hydrolase family 3 C-terminal domain"/>
    <property type="match status" value="1"/>
</dbReference>
<dbReference type="InterPro" id="IPR013783">
    <property type="entry name" value="Ig-like_fold"/>
</dbReference>
<dbReference type="Proteomes" id="UP000033740">
    <property type="component" value="Unassembled WGS sequence"/>
</dbReference>
<comment type="caution">
    <text evidence="11">The sequence shown here is derived from an EMBL/GenBank/DDBJ whole genome shotgun (WGS) entry which is preliminary data.</text>
</comment>
<accession>A0A0F0LPI0</accession>
<dbReference type="InterPro" id="IPR051915">
    <property type="entry name" value="Cellulose_Degrad_GH3"/>
</dbReference>
<dbReference type="EMBL" id="JYIX01000033">
    <property type="protein sequence ID" value="KJL33436.1"/>
    <property type="molecule type" value="Genomic_DNA"/>
</dbReference>
<proteinExistence type="inferred from homology"/>
<feature type="domain" description="Fibronectin type III-like" evidence="10">
    <location>
        <begin position="675"/>
        <end position="745"/>
    </location>
</feature>
<dbReference type="InterPro" id="IPR026891">
    <property type="entry name" value="Fn3-like"/>
</dbReference>
<dbReference type="PRINTS" id="PR00133">
    <property type="entry name" value="GLHYDRLASE3"/>
</dbReference>
<evidence type="ECO:0000259" key="10">
    <source>
        <dbReference type="SMART" id="SM01217"/>
    </source>
</evidence>
<dbReference type="PATRIC" id="fig|582680.6.peg.1711"/>
<comment type="function">
    <text evidence="7">Catalyzes the hydrolysis of a non-reducing terminal alpha-L-arabinopyranosidic linkage in ginsenoside Rb2 (alpha-L-arabinopyranosyl-(1-&gt;6)-alpha-D-glucopyranosyl) to release alpha-D-glucopyranosyl (Rd). It is not able to hydrolyze alpha-L-arabinofuranosyl-(1-&gt;6)-alpha-D-glucopyranosyl (Rc).</text>
</comment>
<dbReference type="FunFam" id="2.60.40.10:FF:000495">
    <property type="entry name" value="Periplasmic beta-glucosidase"/>
    <property type="match status" value="1"/>
</dbReference>
<comment type="similarity">
    <text evidence="2 9">Belongs to the glycosyl hydrolase 3 family.</text>
</comment>
<dbReference type="Pfam" id="PF00933">
    <property type="entry name" value="Glyco_hydro_3"/>
    <property type="match status" value="1"/>
</dbReference>
<dbReference type="InterPro" id="IPR017853">
    <property type="entry name" value="GH"/>
</dbReference>
<keyword evidence="12" id="KW-1185">Reference proteome</keyword>
<evidence type="ECO:0000256" key="3">
    <source>
        <dbReference type="ARBA" id="ARBA00012744"/>
    </source>
</evidence>
<keyword evidence="6 9" id="KW-0326">Glycosidase</keyword>
<dbReference type="GO" id="GO:0009251">
    <property type="term" value="P:glucan catabolic process"/>
    <property type="evidence" value="ECO:0007669"/>
    <property type="project" value="TreeGrafter"/>
</dbReference>
<evidence type="ECO:0000256" key="8">
    <source>
        <dbReference type="ARBA" id="ARBA00074219"/>
    </source>
</evidence>
<evidence type="ECO:0000256" key="1">
    <source>
        <dbReference type="ARBA" id="ARBA00000448"/>
    </source>
</evidence>
<evidence type="ECO:0000256" key="4">
    <source>
        <dbReference type="ARBA" id="ARBA00022729"/>
    </source>
</evidence>
<protein>
    <recommendedName>
        <fullName evidence="8">Exo-alpha-(1-&gt;6)-L-arabinopyranosidase</fullName>
        <ecNumber evidence="3">3.2.1.21</ecNumber>
    </recommendedName>
</protein>
<keyword evidence="5 9" id="KW-0378">Hydrolase</keyword>
<evidence type="ECO:0000256" key="9">
    <source>
        <dbReference type="RuleBase" id="RU361161"/>
    </source>
</evidence>
<dbReference type="InterPro" id="IPR002772">
    <property type="entry name" value="Glyco_hydro_3_C"/>
</dbReference>
<dbReference type="InterPro" id="IPR036962">
    <property type="entry name" value="Glyco_hydro_3_N_sf"/>
</dbReference>
<comment type="catalytic activity">
    <reaction evidence="1">
        <text>Hydrolysis of terminal, non-reducing beta-D-glucosyl residues with release of beta-D-glucose.</text>
        <dbReference type="EC" id="3.2.1.21"/>
    </reaction>
</comment>
<reference evidence="11 12" key="1">
    <citation type="submission" date="2015-02" db="EMBL/GenBank/DDBJ databases">
        <title>Draft genome sequences of ten Microbacterium spp. with emphasis on heavy metal contaminated environments.</title>
        <authorList>
            <person name="Corretto E."/>
        </authorList>
    </citation>
    <scope>NUCLEOTIDE SEQUENCE [LARGE SCALE GENOMIC DNA]</scope>
    <source>
        <strain evidence="11 12">ARN176</strain>
    </source>
</reference>
<dbReference type="SMART" id="SM01217">
    <property type="entry name" value="Fn3_like"/>
    <property type="match status" value="1"/>
</dbReference>
<name>A0A0F0LPI0_9MICO</name>
<dbReference type="STRING" id="582680.RS86_01657"/>
<dbReference type="EC" id="3.2.1.21" evidence="3"/>
<dbReference type="SUPFAM" id="SSF52279">
    <property type="entry name" value="Beta-D-glucan exohydrolase, C-terminal domain"/>
    <property type="match status" value="1"/>
</dbReference>
<dbReference type="PANTHER" id="PTHR30620">
    <property type="entry name" value="PERIPLASMIC BETA-GLUCOSIDASE-RELATED"/>
    <property type="match status" value="1"/>
</dbReference>
<dbReference type="SUPFAM" id="SSF51445">
    <property type="entry name" value="(Trans)glycosidases"/>
    <property type="match status" value="1"/>
</dbReference>
<gene>
    <name evidence="11" type="primary">bglX_4</name>
    <name evidence="11" type="ORF">RS86_01657</name>
</gene>
<dbReference type="PROSITE" id="PS00775">
    <property type="entry name" value="GLYCOSYL_HYDROL_F3"/>
    <property type="match status" value="1"/>
</dbReference>
<organism evidence="11 12">
    <name type="scientific">Microbacterium azadirachtae</name>
    <dbReference type="NCBI Taxonomy" id="582680"/>
    <lineage>
        <taxon>Bacteria</taxon>
        <taxon>Bacillati</taxon>
        <taxon>Actinomycetota</taxon>
        <taxon>Actinomycetes</taxon>
        <taxon>Micrococcales</taxon>
        <taxon>Microbacteriaceae</taxon>
        <taxon>Microbacterium</taxon>
    </lineage>
</organism>
<dbReference type="Pfam" id="PF14310">
    <property type="entry name" value="Fn3-like"/>
    <property type="match status" value="1"/>
</dbReference>
<dbReference type="InterPro" id="IPR019800">
    <property type="entry name" value="Glyco_hydro_3_AS"/>
</dbReference>
<dbReference type="Gene3D" id="3.20.20.300">
    <property type="entry name" value="Glycoside hydrolase, family 3, N-terminal domain"/>
    <property type="match status" value="1"/>
</dbReference>
<dbReference type="GO" id="GO:0008422">
    <property type="term" value="F:beta-glucosidase activity"/>
    <property type="evidence" value="ECO:0007669"/>
    <property type="project" value="UniProtKB-EC"/>
</dbReference>
<dbReference type="Pfam" id="PF01915">
    <property type="entry name" value="Glyco_hydro_3_C"/>
    <property type="match status" value="1"/>
</dbReference>
<evidence type="ECO:0000313" key="11">
    <source>
        <dbReference type="EMBL" id="KJL33436.1"/>
    </source>
</evidence>
<dbReference type="InterPro" id="IPR001764">
    <property type="entry name" value="Glyco_hydro_3_N"/>
</dbReference>
<keyword evidence="4" id="KW-0732">Signal</keyword>
<dbReference type="RefSeq" id="WP_045271761.1">
    <property type="nucleotide sequence ID" value="NZ_JYIX01000033.1"/>
</dbReference>
<evidence type="ECO:0000256" key="7">
    <source>
        <dbReference type="ARBA" id="ARBA00058905"/>
    </source>
</evidence>
<evidence type="ECO:0000256" key="5">
    <source>
        <dbReference type="ARBA" id="ARBA00022801"/>
    </source>
</evidence>
<dbReference type="PANTHER" id="PTHR30620:SF16">
    <property type="entry name" value="LYSOSOMAL BETA GLUCOSIDASE"/>
    <property type="match status" value="1"/>
</dbReference>
<evidence type="ECO:0000256" key="2">
    <source>
        <dbReference type="ARBA" id="ARBA00005336"/>
    </source>
</evidence>
<dbReference type="Gene3D" id="2.60.40.10">
    <property type="entry name" value="Immunoglobulins"/>
    <property type="match status" value="1"/>
</dbReference>